<accession>A0AAD2BR65</accession>
<evidence type="ECO:0000313" key="1">
    <source>
        <dbReference type="EMBL" id="CAJ0784152.1"/>
    </source>
</evidence>
<dbReference type="EMBL" id="CATZAR010000002">
    <property type="protein sequence ID" value="CAJ0784152.1"/>
    <property type="molecule type" value="Genomic_DNA"/>
</dbReference>
<reference evidence="2 4" key="1">
    <citation type="submission" date="2023-07" db="EMBL/GenBank/DDBJ databases">
        <authorList>
            <person name="Peeters C."/>
        </authorList>
    </citation>
    <scope>NUCLEOTIDE SEQUENCE</scope>
    <source>
        <strain evidence="1 4">LMG 18095</strain>
        <strain evidence="2">R-77560</strain>
    </source>
</reference>
<evidence type="ECO:0000313" key="2">
    <source>
        <dbReference type="EMBL" id="CAJ0802719.1"/>
    </source>
</evidence>
<dbReference type="Proteomes" id="UP001189756">
    <property type="component" value="Unassembled WGS sequence"/>
</dbReference>
<evidence type="ECO:0000313" key="4">
    <source>
        <dbReference type="Proteomes" id="UP001189773"/>
    </source>
</evidence>
<sequence length="53" mass="6033">MIQQAYYTPKFAGQAQATRRPSLLRAVFNYFRKGWDNNLVYAEVVGKSGSYLG</sequence>
<dbReference type="RefSeq" id="WP_012435510.1">
    <property type="nucleotide sequence ID" value="NZ_CATWDO010000002.1"/>
</dbReference>
<gene>
    <name evidence="1" type="ORF">LMG18095_01154</name>
    <name evidence="2" type="ORF">R77560_03785</name>
</gene>
<dbReference type="Proteomes" id="UP001189773">
    <property type="component" value="Unassembled WGS sequence"/>
</dbReference>
<organism evidence="2 3">
    <name type="scientific">Ralstonia thomasii</name>
    <dbReference type="NCBI Taxonomy" id="3058596"/>
    <lineage>
        <taxon>Bacteria</taxon>
        <taxon>Pseudomonadati</taxon>
        <taxon>Pseudomonadota</taxon>
        <taxon>Betaproteobacteria</taxon>
        <taxon>Burkholderiales</taxon>
        <taxon>Burkholderiaceae</taxon>
        <taxon>Ralstonia</taxon>
    </lineage>
</organism>
<dbReference type="EMBL" id="CATZAZ010000009">
    <property type="protein sequence ID" value="CAJ0802719.1"/>
    <property type="molecule type" value="Genomic_DNA"/>
</dbReference>
<proteinExistence type="predicted"/>
<dbReference type="AlphaFoldDB" id="A0AAD2BR65"/>
<evidence type="ECO:0000313" key="3">
    <source>
        <dbReference type="Proteomes" id="UP001189756"/>
    </source>
</evidence>
<keyword evidence="4" id="KW-1185">Reference proteome</keyword>
<comment type="caution">
    <text evidence="2">The sequence shown here is derived from an EMBL/GenBank/DDBJ whole genome shotgun (WGS) entry which is preliminary data.</text>
</comment>
<name>A0AAD2BR65_9RALS</name>
<protein>
    <submittedName>
        <fullName evidence="2">Uncharacterized protein</fullName>
    </submittedName>
</protein>